<accession>A0A0V0H1R2</accession>
<name>A0A0V0H1R2_SOLCH</name>
<evidence type="ECO:0000313" key="1">
    <source>
        <dbReference type="EMBL" id="JAP14074.1"/>
    </source>
</evidence>
<dbReference type="EMBL" id="GEDG01027092">
    <property type="protein sequence ID" value="JAP14074.1"/>
    <property type="molecule type" value="Transcribed_RNA"/>
</dbReference>
<dbReference type="AlphaFoldDB" id="A0A0V0H1R2"/>
<reference evidence="1" key="1">
    <citation type="submission" date="2015-12" db="EMBL/GenBank/DDBJ databases">
        <title>Gene expression during late stages of embryo sac development: a critical building block for successful pollen-pistil interactions.</title>
        <authorList>
            <person name="Liu Y."/>
            <person name="Joly V."/>
            <person name="Sabar M."/>
            <person name="Matton D.P."/>
        </authorList>
    </citation>
    <scope>NUCLEOTIDE SEQUENCE</scope>
</reference>
<organism evidence="1">
    <name type="scientific">Solanum chacoense</name>
    <name type="common">Chaco potato</name>
    <dbReference type="NCBI Taxonomy" id="4108"/>
    <lineage>
        <taxon>Eukaryota</taxon>
        <taxon>Viridiplantae</taxon>
        <taxon>Streptophyta</taxon>
        <taxon>Embryophyta</taxon>
        <taxon>Tracheophyta</taxon>
        <taxon>Spermatophyta</taxon>
        <taxon>Magnoliopsida</taxon>
        <taxon>eudicotyledons</taxon>
        <taxon>Gunneridae</taxon>
        <taxon>Pentapetalae</taxon>
        <taxon>asterids</taxon>
        <taxon>lamiids</taxon>
        <taxon>Solanales</taxon>
        <taxon>Solanaceae</taxon>
        <taxon>Solanoideae</taxon>
        <taxon>Solaneae</taxon>
        <taxon>Solanum</taxon>
    </lineage>
</organism>
<sequence>HVGTWLKGVTKWKYCLLGMKAKNLVKFLSQLDTFEDMGDKKMVLKLVIFTAYMIRLYSSMSLCTSLQINEPFEE</sequence>
<protein>
    <submittedName>
        <fullName evidence="1">Putative ovule protein</fullName>
    </submittedName>
</protein>
<feature type="non-terminal residue" evidence="1">
    <location>
        <position position="1"/>
    </location>
</feature>
<proteinExistence type="predicted"/>